<protein>
    <submittedName>
        <fullName evidence="1">Uncharacterized protein</fullName>
    </submittedName>
</protein>
<gene>
    <name evidence="1" type="ORF">ATE37_07260</name>
</gene>
<dbReference type="RefSeq" id="WP_084868824.1">
    <property type="nucleotide sequence ID" value="NZ_LNVH01000007.1"/>
</dbReference>
<dbReference type="Proteomes" id="UP000192532">
    <property type="component" value="Unassembled WGS sequence"/>
</dbReference>
<accession>A0A1X0WYN7</accession>
<dbReference type="AlphaFoldDB" id="A0A1X0WYN7"/>
<name>A0A1X0WYN7_STROR</name>
<sequence length="150" mass="17337">MPNWAEGTLKLRGKTENIVSALKEMLLENQGATLEEKYDGTLLTFKTENDYFYINGTRRAFISGKDIEIWLNDDFVIIELEDFKQAWVASADNYTEISSKFDVDVKIFTFEMGMEFTQEIEISKGEIIKDIVNKNFTNYSWDVPFSRLGG</sequence>
<proteinExistence type="predicted"/>
<evidence type="ECO:0000313" key="1">
    <source>
        <dbReference type="EMBL" id="ORJ31821.1"/>
    </source>
</evidence>
<comment type="caution">
    <text evidence="1">The sequence shown here is derived from an EMBL/GenBank/DDBJ whole genome shotgun (WGS) entry which is preliminary data.</text>
</comment>
<organism evidence="1 2">
    <name type="scientific">Streptococcus oralis subsp. tigurinus</name>
    <dbReference type="NCBI Taxonomy" id="1077464"/>
    <lineage>
        <taxon>Bacteria</taxon>
        <taxon>Bacillati</taxon>
        <taxon>Bacillota</taxon>
        <taxon>Bacilli</taxon>
        <taxon>Lactobacillales</taxon>
        <taxon>Streptococcaceae</taxon>
        <taxon>Streptococcus</taxon>
    </lineage>
</organism>
<evidence type="ECO:0000313" key="2">
    <source>
        <dbReference type="Proteomes" id="UP000192532"/>
    </source>
</evidence>
<reference evidence="1 2" key="1">
    <citation type="journal article" date="2016" name="PLoS ONE">
        <title>Comparative Genomics Analysis of Streptococcus tigurinus Strains Identifies Genetic Elements Specifically and Uniquely Present in Highly Virulent Strains.</title>
        <authorList>
            <person name="Diene S.M."/>
            <person name="Francois P."/>
            <person name="Zbinden A."/>
            <person name="Entenza J.M."/>
            <person name="Resch G."/>
        </authorList>
    </citation>
    <scope>NUCLEOTIDE SEQUENCE [LARGE SCALE GENOMIC DNA]</scope>
    <source>
        <strain evidence="1 2">859</strain>
    </source>
</reference>
<dbReference type="EMBL" id="LNVH01000007">
    <property type="protein sequence ID" value="ORJ31821.1"/>
    <property type="molecule type" value="Genomic_DNA"/>
</dbReference>